<dbReference type="RefSeq" id="WP_207617026.1">
    <property type="nucleotide sequence ID" value="NZ_JAFNLL010000036.1"/>
</dbReference>
<name>A0A939HFW6_9MICC</name>
<dbReference type="Proteomes" id="UP000664164">
    <property type="component" value="Unassembled WGS sequence"/>
</dbReference>
<comment type="caution">
    <text evidence="2">The sequence shown here is derived from an EMBL/GenBank/DDBJ whole genome shotgun (WGS) entry which is preliminary data.</text>
</comment>
<proteinExistence type="predicted"/>
<feature type="region of interest" description="Disordered" evidence="1">
    <location>
        <begin position="1"/>
        <end position="26"/>
    </location>
</feature>
<accession>A0A939HFW6</accession>
<sequence length="86" mass="9792">MIENLPTFRRQQMQGPSDPDRPETAPANLTMLRLQVLEIISSVLEDQEPGKEDVQARMRLHLADNPGRPELALLAQLMDRYTPETP</sequence>
<evidence type="ECO:0000313" key="3">
    <source>
        <dbReference type="Proteomes" id="UP000664164"/>
    </source>
</evidence>
<protein>
    <submittedName>
        <fullName evidence="2">Uncharacterized protein</fullName>
    </submittedName>
</protein>
<gene>
    <name evidence="2" type="ORF">J1902_14535</name>
</gene>
<evidence type="ECO:0000256" key="1">
    <source>
        <dbReference type="SAM" id="MobiDB-lite"/>
    </source>
</evidence>
<reference evidence="2" key="1">
    <citation type="submission" date="2021-03" db="EMBL/GenBank/DDBJ databases">
        <title>A new species, PO-11, isolated from a karst cave deposit.</title>
        <authorList>
            <person name="Zhaoxiaoyong W."/>
        </authorList>
    </citation>
    <scope>NUCLEOTIDE SEQUENCE</scope>
    <source>
        <strain evidence="2">PO-11</strain>
    </source>
</reference>
<keyword evidence="3" id="KW-1185">Reference proteome</keyword>
<dbReference type="EMBL" id="JAFNLL010000036">
    <property type="protein sequence ID" value="MBO1269166.1"/>
    <property type="molecule type" value="Genomic_DNA"/>
</dbReference>
<organism evidence="2 3">
    <name type="scientific">Arthrobacter cavernae</name>
    <dbReference type="NCBI Taxonomy" id="2817681"/>
    <lineage>
        <taxon>Bacteria</taxon>
        <taxon>Bacillati</taxon>
        <taxon>Actinomycetota</taxon>
        <taxon>Actinomycetes</taxon>
        <taxon>Micrococcales</taxon>
        <taxon>Micrococcaceae</taxon>
        <taxon>Arthrobacter</taxon>
    </lineage>
</organism>
<evidence type="ECO:0000313" key="2">
    <source>
        <dbReference type="EMBL" id="MBO1269166.1"/>
    </source>
</evidence>
<dbReference type="AlphaFoldDB" id="A0A939HFW6"/>